<sequence>MRRLPKWLAPSLIAALLGGAAMAQSDQFRTMPDPAELSSWRWENRLLFVIGGGQDDAAFDDQIERLRADPSGLRNRDLIVFTDPEGRSALSREFDAEGFAVVLVGKDGGVKRRETAPLALDSLYSTIDAMPMRRREMREDG</sequence>
<dbReference type="Proteomes" id="UP000243106">
    <property type="component" value="Unassembled WGS sequence"/>
</dbReference>
<name>A0A1I5X4X4_9RHOB</name>
<dbReference type="Pfam" id="PF13778">
    <property type="entry name" value="DUF4174"/>
    <property type="match status" value="1"/>
</dbReference>
<organism evidence="4 5">
    <name type="scientific">Roseivivax halotolerans</name>
    <dbReference type="NCBI Taxonomy" id="93684"/>
    <lineage>
        <taxon>Bacteria</taxon>
        <taxon>Pseudomonadati</taxon>
        <taxon>Pseudomonadota</taxon>
        <taxon>Alphaproteobacteria</taxon>
        <taxon>Rhodobacterales</taxon>
        <taxon>Roseobacteraceae</taxon>
        <taxon>Roseivivax</taxon>
    </lineage>
</organism>
<reference evidence="5" key="1">
    <citation type="submission" date="2016-10" db="EMBL/GenBank/DDBJ databases">
        <authorList>
            <person name="Varghese N."/>
            <person name="Submissions S."/>
        </authorList>
    </citation>
    <scope>NUCLEOTIDE SEQUENCE [LARGE SCALE GENOMIC DNA]</scope>
    <source>
        <strain evidence="5">JCM 10271</strain>
    </source>
</reference>
<protein>
    <recommendedName>
        <fullName evidence="3">DUF4174 domain-containing protein</fullName>
    </recommendedName>
</protein>
<evidence type="ECO:0000313" key="4">
    <source>
        <dbReference type="EMBL" id="SFQ27023.1"/>
    </source>
</evidence>
<evidence type="ECO:0000259" key="3">
    <source>
        <dbReference type="Pfam" id="PF13778"/>
    </source>
</evidence>
<evidence type="ECO:0000313" key="5">
    <source>
        <dbReference type="Proteomes" id="UP000243106"/>
    </source>
</evidence>
<proteinExistence type="predicted"/>
<feature type="domain" description="DUF4174" evidence="3">
    <location>
        <begin position="37"/>
        <end position="136"/>
    </location>
</feature>
<gene>
    <name evidence="4" type="ORF">SAMN05421853_103142</name>
</gene>
<dbReference type="InterPro" id="IPR025232">
    <property type="entry name" value="DUF4174"/>
</dbReference>
<keyword evidence="5" id="KW-1185">Reference proteome</keyword>
<dbReference type="AlphaFoldDB" id="A0A1I5X4X4"/>
<evidence type="ECO:0000256" key="1">
    <source>
        <dbReference type="ARBA" id="ARBA00022729"/>
    </source>
</evidence>
<feature type="signal peptide" evidence="2">
    <location>
        <begin position="1"/>
        <end position="23"/>
    </location>
</feature>
<feature type="chain" id="PRO_5017260771" description="DUF4174 domain-containing protein" evidence="2">
    <location>
        <begin position="24"/>
        <end position="141"/>
    </location>
</feature>
<dbReference type="RefSeq" id="WP_175497498.1">
    <property type="nucleotide sequence ID" value="NZ_FOXV01000003.1"/>
</dbReference>
<evidence type="ECO:0000256" key="2">
    <source>
        <dbReference type="SAM" id="SignalP"/>
    </source>
</evidence>
<keyword evidence="1 2" id="KW-0732">Signal</keyword>
<dbReference type="EMBL" id="FOXV01000003">
    <property type="protein sequence ID" value="SFQ27023.1"/>
    <property type="molecule type" value="Genomic_DNA"/>
</dbReference>
<accession>A0A1I5X4X4</accession>